<feature type="domain" description="Fibronectin type-III" evidence="5">
    <location>
        <begin position="924"/>
        <end position="1028"/>
    </location>
</feature>
<dbReference type="Gene3D" id="2.60.40.10">
    <property type="entry name" value="Immunoglobulins"/>
    <property type="match status" value="4"/>
</dbReference>
<dbReference type="PANTHER" id="PTHR13817:SF73">
    <property type="entry name" value="FIBRONECTIN TYPE-III DOMAIN-CONTAINING PROTEIN"/>
    <property type="match status" value="1"/>
</dbReference>
<feature type="domain" description="Fibronectin type-III" evidence="5">
    <location>
        <begin position="631"/>
        <end position="722"/>
    </location>
</feature>
<dbReference type="Proteomes" id="UP000469185">
    <property type="component" value="Unassembled WGS sequence"/>
</dbReference>
<dbReference type="EMBL" id="JAAGOB010000015">
    <property type="protein sequence ID" value="NED98038.1"/>
    <property type="molecule type" value="Genomic_DNA"/>
</dbReference>
<evidence type="ECO:0000313" key="7">
    <source>
        <dbReference type="Proteomes" id="UP000469185"/>
    </source>
</evidence>
<dbReference type="GO" id="GO:0016798">
    <property type="term" value="F:hydrolase activity, acting on glycosyl bonds"/>
    <property type="evidence" value="ECO:0007669"/>
    <property type="project" value="UniProtKB-KW"/>
</dbReference>
<keyword evidence="2" id="KW-0326">Glycosidase</keyword>
<feature type="region of interest" description="Disordered" evidence="4">
    <location>
        <begin position="800"/>
        <end position="830"/>
    </location>
</feature>
<organism evidence="6 7">
    <name type="scientific">Phytoactinopolyspora alkaliphila</name>
    <dbReference type="NCBI Taxonomy" id="1783498"/>
    <lineage>
        <taxon>Bacteria</taxon>
        <taxon>Bacillati</taxon>
        <taxon>Actinomycetota</taxon>
        <taxon>Actinomycetes</taxon>
        <taxon>Jiangellales</taxon>
        <taxon>Jiangellaceae</taxon>
        <taxon>Phytoactinopolyspora</taxon>
    </lineage>
</organism>
<evidence type="ECO:0000256" key="4">
    <source>
        <dbReference type="SAM" id="MobiDB-lite"/>
    </source>
</evidence>
<dbReference type="InterPro" id="IPR013783">
    <property type="entry name" value="Ig-like_fold"/>
</dbReference>
<evidence type="ECO:0000256" key="3">
    <source>
        <dbReference type="ARBA" id="ARBA00023326"/>
    </source>
</evidence>
<feature type="domain" description="Fibronectin type-III" evidence="5">
    <location>
        <begin position="535"/>
        <end position="628"/>
    </location>
</feature>
<feature type="compositionally biased region" description="Pro residues" evidence="4">
    <location>
        <begin position="912"/>
        <end position="924"/>
    </location>
</feature>
<dbReference type="SUPFAM" id="SSF50998">
    <property type="entry name" value="Quinoprotein alcohol dehydrogenase-like"/>
    <property type="match status" value="1"/>
</dbReference>
<evidence type="ECO:0000259" key="5">
    <source>
        <dbReference type="PROSITE" id="PS50853"/>
    </source>
</evidence>
<keyword evidence="1" id="KW-0677">Repeat</keyword>
<feature type="region of interest" description="Disordered" evidence="4">
    <location>
        <begin position="385"/>
        <end position="548"/>
    </location>
</feature>
<evidence type="ECO:0000256" key="2">
    <source>
        <dbReference type="ARBA" id="ARBA00023295"/>
    </source>
</evidence>
<feature type="domain" description="Fibronectin type-III" evidence="5">
    <location>
        <begin position="818"/>
        <end position="916"/>
    </location>
</feature>
<dbReference type="InterPro" id="IPR050964">
    <property type="entry name" value="Striated_Muscle_Regulatory"/>
</dbReference>
<dbReference type="RefSeq" id="WP_163820818.1">
    <property type="nucleotide sequence ID" value="NZ_JAAGOB010000015.1"/>
</dbReference>
<feature type="region of interest" description="Disordered" evidence="4">
    <location>
        <begin position="900"/>
        <end position="960"/>
    </location>
</feature>
<dbReference type="SUPFAM" id="SSF49265">
    <property type="entry name" value="Fibronectin type III"/>
    <property type="match status" value="3"/>
</dbReference>
<reference evidence="6 7" key="1">
    <citation type="submission" date="2020-02" db="EMBL/GenBank/DDBJ databases">
        <authorList>
            <person name="Li X.-J."/>
            <person name="Feng X.-M."/>
        </authorList>
    </citation>
    <scope>NUCLEOTIDE SEQUENCE [LARGE SCALE GENOMIC DNA]</scope>
    <source>
        <strain evidence="6 7">CGMCC 4.7225</strain>
    </source>
</reference>
<sequence>MTERQGSIVRQGWTALRSRVSLRRAWERGSVELGVAGVAAALVVGAAVGNGVARTAVDMFDGLTWLADDSTGQVVQVNPVTGRAELRLDVAGDGSQLGIAQRDGWLIIDDAATGDVVSIDLATLIQSGKRSGPADGQTKVLVAAGQAFIADLEKGSVSAVDPLTLKDLGERYRGSGPFADVVVDEAGYVWVLDKDAELVRLRYSPTAQRFVLESSRPVAHAGSQSRLVPHDEGVTVFAPEGPVVGQFGTEREFALPLFDVSGGVLAAPGAPVEMSPGSFTDSSTVAMVSGDDVLEVNVSAMGCADPGAPVVFSGKVYVPCLNAGKVVVLGADGMRAGEDIFTPDGGDPDLAVDDGRLLVSTAGGEELVVVEPDGSTRVIDIGGEGVEVFDPEAPPKDVTIPDVPPSLRPPANNGSGGPPPGNPGQDNPGRDNRDNREERDRSNGNGGDRDRDGDQNGGPERPGGPGNPGGPGDGDGDRDRDRDRGNDDTGNDIGTDDGGSDTGSDDGTDSGDEPGNDDGADGGTDDGTDEPETDAPQPASNVRIGETAGAYVVTWDHPERRPESYRVEPELWGAGSNETVSGDTTSVVVTDLRPGTSIRYRVISVGADGQRTSSAWSAPFDVPGVPPDPVAPLDVTALSTTPGGVDLSWRHGDLDILPDEYRVTQISGGSITPVVLNGSRQSTEITGLTEGASVAFRVEAVLNGETAGSDSSLVTVMETPPDPPEAPTGVQAQQVGTQELVRVTWNAPSVQQESLMVRRVGTGSGTSVNPAATSVELSQTFGTTARYEVVATRNGVEAVSDPSAQVTVSPPAPDRPSTPRNVSGSFRDRPDANTVRVDVSWQAPLSNGGAAIDRYRISGGGSNETATGTSATLTISCGGQALCTSGGTVNLSVVAVNTAGDSPAETGSAEVPAPPPPDPDPPSAPQSVSVSNVQRPDPNTVRMTVSWQPPPSDGGAAISGYSISGSGGGASGTASAGGGATSTTLDINCSGAALCSNSGTVTVSVTATNAAATGPAGTANASVPAPPPPPPANGDSVISSGYGQTTRSQDDQSGTTSYSVTLSPPSSWAAHGGTCELRWSGTLSGTQAIDCGAARSYYLGSVSYPTAGDVTVFVRALSSGTTVADSAAVTLSAGEPPDCYWPGPYPADPANTWCPIPPPHNLRNTSVESAEPQAGGGLASMQSLIGLGGLGLAGALRAVRLRGRTGTHENTGTGDGTGTDTDMTMENQR</sequence>
<feature type="region of interest" description="Disordered" evidence="4">
    <location>
        <begin position="1014"/>
        <end position="1068"/>
    </location>
</feature>
<evidence type="ECO:0000313" key="6">
    <source>
        <dbReference type="EMBL" id="NED98038.1"/>
    </source>
</evidence>
<dbReference type="InterPro" id="IPR003961">
    <property type="entry name" value="FN3_dom"/>
</dbReference>
<dbReference type="GO" id="GO:0000272">
    <property type="term" value="P:polysaccharide catabolic process"/>
    <property type="evidence" value="ECO:0007669"/>
    <property type="project" value="UniProtKB-KW"/>
</dbReference>
<keyword evidence="3" id="KW-0624">Polysaccharide degradation</keyword>
<feature type="region of interest" description="Disordered" evidence="4">
    <location>
        <begin position="1203"/>
        <end position="1229"/>
    </location>
</feature>
<dbReference type="AlphaFoldDB" id="A0A6N9YT76"/>
<protein>
    <recommendedName>
        <fullName evidence="5">Fibronectin type-III domain-containing protein</fullName>
    </recommendedName>
</protein>
<evidence type="ECO:0000256" key="1">
    <source>
        <dbReference type="ARBA" id="ARBA00022737"/>
    </source>
</evidence>
<keyword evidence="7" id="KW-1185">Reference proteome</keyword>
<feature type="compositionally biased region" description="Polar residues" evidence="4">
    <location>
        <begin position="1036"/>
        <end position="1066"/>
    </location>
</feature>
<feature type="compositionally biased region" description="Low complexity" evidence="4">
    <location>
        <begin position="925"/>
        <end position="934"/>
    </location>
</feature>
<dbReference type="PROSITE" id="PS50853">
    <property type="entry name" value="FN3"/>
    <property type="match status" value="4"/>
</dbReference>
<gene>
    <name evidence="6" type="ORF">G1H11_22320</name>
</gene>
<dbReference type="InterPro" id="IPR036116">
    <property type="entry name" value="FN3_sf"/>
</dbReference>
<comment type="caution">
    <text evidence="6">The sequence shown here is derived from an EMBL/GenBank/DDBJ whole genome shotgun (WGS) entry which is preliminary data.</text>
</comment>
<feature type="compositionally biased region" description="Basic and acidic residues" evidence="4">
    <location>
        <begin position="475"/>
        <end position="487"/>
    </location>
</feature>
<keyword evidence="2" id="KW-0378">Hydrolase</keyword>
<name>A0A6N9YT76_9ACTN</name>
<dbReference type="Pfam" id="PF00041">
    <property type="entry name" value="fn3"/>
    <property type="match status" value="1"/>
</dbReference>
<proteinExistence type="predicted"/>
<feature type="compositionally biased region" description="Basic and acidic residues" evidence="4">
    <location>
        <begin position="428"/>
        <end position="454"/>
    </location>
</feature>
<keyword evidence="3" id="KW-0119">Carbohydrate metabolism</keyword>
<dbReference type="PANTHER" id="PTHR13817">
    <property type="entry name" value="TITIN"/>
    <property type="match status" value="1"/>
</dbReference>
<dbReference type="CDD" id="cd00063">
    <property type="entry name" value="FN3"/>
    <property type="match status" value="2"/>
</dbReference>
<dbReference type="SMART" id="SM00060">
    <property type="entry name" value="FN3"/>
    <property type="match status" value="5"/>
</dbReference>
<dbReference type="InterPro" id="IPR011047">
    <property type="entry name" value="Quinoprotein_ADH-like_sf"/>
</dbReference>
<feature type="compositionally biased region" description="Acidic residues" evidence="4">
    <location>
        <begin position="494"/>
        <end position="533"/>
    </location>
</feature>
<feature type="compositionally biased region" description="Low complexity" evidence="4">
    <location>
        <begin position="1208"/>
        <end position="1229"/>
    </location>
</feature>
<feature type="compositionally biased region" description="Gly residues" evidence="4">
    <location>
        <begin position="460"/>
        <end position="473"/>
    </location>
</feature>
<accession>A0A6N9YT76</accession>